<evidence type="ECO:0000313" key="4">
    <source>
        <dbReference type="Proteomes" id="UP000182769"/>
    </source>
</evidence>
<dbReference type="InterPro" id="IPR052893">
    <property type="entry name" value="TCS_response_regulator"/>
</dbReference>
<feature type="domain" description="Response regulatory" evidence="2">
    <location>
        <begin position="9"/>
        <end position="134"/>
    </location>
</feature>
<organism evidence="3 4">
    <name type="scientific">Marinomonas fungiae</name>
    <dbReference type="NCBI Taxonomy" id="1137284"/>
    <lineage>
        <taxon>Bacteria</taxon>
        <taxon>Pseudomonadati</taxon>
        <taxon>Pseudomonadota</taxon>
        <taxon>Gammaproteobacteria</taxon>
        <taxon>Oceanospirillales</taxon>
        <taxon>Oceanospirillaceae</taxon>
        <taxon>Marinomonas</taxon>
    </lineage>
</organism>
<accession>A0A0K6ISN2</accession>
<dbReference type="RefSeq" id="WP_055464401.1">
    <property type="nucleotide sequence ID" value="NZ_CYHG01000015.1"/>
</dbReference>
<evidence type="ECO:0000256" key="1">
    <source>
        <dbReference type="PROSITE-ProRule" id="PRU00169"/>
    </source>
</evidence>
<dbReference type="EMBL" id="CYHG01000015">
    <property type="protein sequence ID" value="CUB06103.1"/>
    <property type="molecule type" value="Genomic_DNA"/>
</dbReference>
<proteinExistence type="predicted"/>
<feature type="modified residue" description="4-aspartylphosphate" evidence="1">
    <location>
        <position position="67"/>
    </location>
</feature>
<dbReference type="PANTHER" id="PTHR44520:SF2">
    <property type="entry name" value="RESPONSE REGULATOR RCP1"/>
    <property type="match status" value="1"/>
</dbReference>
<gene>
    <name evidence="3" type="ORF">Ga0061065_11529</name>
</gene>
<dbReference type="Pfam" id="PF00072">
    <property type="entry name" value="Response_reg"/>
    <property type="match status" value="1"/>
</dbReference>
<evidence type="ECO:0000259" key="2">
    <source>
        <dbReference type="PROSITE" id="PS50110"/>
    </source>
</evidence>
<dbReference type="AlphaFoldDB" id="A0A0K6ISN2"/>
<name>A0A0K6ISN2_9GAMM</name>
<keyword evidence="1" id="KW-0597">Phosphoprotein</keyword>
<dbReference type="PROSITE" id="PS50110">
    <property type="entry name" value="RESPONSE_REGULATORY"/>
    <property type="match status" value="1"/>
</dbReference>
<dbReference type="SMART" id="SM00448">
    <property type="entry name" value="REC"/>
    <property type="match status" value="1"/>
</dbReference>
<dbReference type="Proteomes" id="UP000182769">
    <property type="component" value="Unassembled WGS sequence"/>
</dbReference>
<dbReference type="SUPFAM" id="SSF52172">
    <property type="entry name" value="CheY-like"/>
    <property type="match status" value="1"/>
</dbReference>
<dbReference type="GO" id="GO:0000160">
    <property type="term" value="P:phosphorelay signal transduction system"/>
    <property type="evidence" value="ECO:0007669"/>
    <property type="project" value="InterPro"/>
</dbReference>
<keyword evidence="4" id="KW-1185">Reference proteome</keyword>
<dbReference type="OrthoDB" id="9793549at2"/>
<dbReference type="InterPro" id="IPR011006">
    <property type="entry name" value="CheY-like_superfamily"/>
</dbReference>
<dbReference type="STRING" id="1137284.GCA_001418205_03388"/>
<reference evidence="4" key="1">
    <citation type="submission" date="2015-08" db="EMBL/GenBank/DDBJ databases">
        <authorList>
            <person name="Varghese N."/>
        </authorList>
    </citation>
    <scope>NUCLEOTIDE SEQUENCE [LARGE SCALE GENOMIC DNA]</scope>
    <source>
        <strain evidence="4">JCM 18476</strain>
    </source>
</reference>
<evidence type="ECO:0000313" key="3">
    <source>
        <dbReference type="EMBL" id="CUB06103.1"/>
    </source>
</evidence>
<dbReference type="InterPro" id="IPR001789">
    <property type="entry name" value="Sig_transdc_resp-reg_receiver"/>
</dbReference>
<sequence length="142" mass="16328">MAVNATQPRLLMLDDDLEDAFLVQTALKRLNTRWSFQHFQTSQAFSDYLDKEYSVQVQESRLMLLLDLNMPVKTGLEWLSELRADSRFDPLIIIVLSTSDMKEEQERSLSLGANAHVGKPDSVKELAEKLMALYGYWIDNKS</sequence>
<protein>
    <submittedName>
        <fullName evidence="3">Response regulator receiver domain</fullName>
    </submittedName>
</protein>
<dbReference type="PANTHER" id="PTHR44520">
    <property type="entry name" value="RESPONSE REGULATOR RCP1-RELATED"/>
    <property type="match status" value="1"/>
</dbReference>
<dbReference type="Gene3D" id="3.40.50.2300">
    <property type="match status" value="1"/>
</dbReference>